<reference evidence="1" key="1">
    <citation type="submission" date="2023-10" db="EMBL/GenBank/DDBJ databases">
        <authorList>
            <person name="Chen Y."/>
            <person name="Shah S."/>
            <person name="Dougan E. K."/>
            <person name="Thang M."/>
            <person name="Chan C."/>
        </authorList>
    </citation>
    <scope>NUCLEOTIDE SEQUENCE [LARGE SCALE GENOMIC DNA]</scope>
</reference>
<evidence type="ECO:0000313" key="1">
    <source>
        <dbReference type="EMBL" id="CAK0887773.1"/>
    </source>
</evidence>
<gene>
    <name evidence="1" type="ORF">PCOR1329_LOCUS68742</name>
</gene>
<protein>
    <submittedName>
        <fullName evidence="1">Uncharacterized protein</fullName>
    </submittedName>
</protein>
<name>A0ABN9WMD9_9DINO</name>
<comment type="caution">
    <text evidence="1">The sequence shown here is derived from an EMBL/GenBank/DDBJ whole genome shotgun (WGS) entry which is preliminary data.</text>
</comment>
<evidence type="ECO:0000313" key="2">
    <source>
        <dbReference type="Proteomes" id="UP001189429"/>
    </source>
</evidence>
<proteinExistence type="predicted"/>
<organism evidence="1 2">
    <name type="scientific">Prorocentrum cordatum</name>
    <dbReference type="NCBI Taxonomy" id="2364126"/>
    <lineage>
        <taxon>Eukaryota</taxon>
        <taxon>Sar</taxon>
        <taxon>Alveolata</taxon>
        <taxon>Dinophyceae</taxon>
        <taxon>Prorocentrales</taxon>
        <taxon>Prorocentraceae</taxon>
        <taxon>Prorocentrum</taxon>
    </lineage>
</organism>
<sequence>MAVRITVEKHAVTYAGGERGRTAGTAAASRKESRDLLATAAGGRCATTAVACVAERNLGPQLRRPLAAARRGDLGGASRLQLGAPLGGWQWPLLRVWLTKCSTIAPLRPAERVLRPPCQGSASPSMDQALWRHWWPKAKMWIGQLRGNGALLHEHGVQRRRANLGLEVLSLRDVGPSSPLLRP</sequence>
<dbReference type="EMBL" id="CAUYUJ010018984">
    <property type="protein sequence ID" value="CAK0887773.1"/>
    <property type="molecule type" value="Genomic_DNA"/>
</dbReference>
<keyword evidence="2" id="KW-1185">Reference proteome</keyword>
<dbReference type="Proteomes" id="UP001189429">
    <property type="component" value="Unassembled WGS sequence"/>
</dbReference>
<accession>A0ABN9WMD9</accession>